<dbReference type="EMBL" id="AYSO01000016">
    <property type="protein sequence ID" value="KIE46630.1"/>
    <property type="molecule type" value="Genomic_DNA"/>
</dbReference>
<dbReference type="InterPro" id="IPR051324">
    <property type="entry name" value="Stress/Tellurium_Resist"/>
</dbReference>
<organism evidence="2 3">
    <name type="scientific">Clostridium argentinense CDC 2741</name>
    <dbReference type="NCBI Taxonomy" id="1418104"/>
    <lineage>
        <taxon>Bacteria</taxon>
        <taxon>Bacillati</taxon>
        <taxon>Bacillota</taxon>
        <taxon>Clostridia</taxon>
        <taxon>Eubacteriales</taxon>
        <taxon>Clostridiaceae</taxon>
        <taxon>Clostridium</taxon>
    </lineage>
</organism>
<sequence>MSVNLQKGQKVSLTKDNPSLSKIVVGLGWDAAESKSGGFLGGLFGGKSVANIDCDASVFMLNQNGKLVGNKSVVYFGNLKSSCGGVVHTGDNLTGDGDGDDEQIIVELNKISPNIHRLLFTVNIYDCIKRKQDFGMIKNAFIRVVDAKTRKELIKYNLSDDYNGKTTLLVGELYRHDGEWKFSALGEGTNDTGLQDIANRLR</sequence>
<dbReference type="STRING" id="29341.RSJ17_19675"/>
<proteinExistence type="predicted"/>
<dbReference type="Pfam" id="PF02342">
    <property type="entry name" value="TerD"/>
    <property type="match status" value="1"/>
</dbReference>
<protein>
    <submittedName>
        <fullName evidence="2">Stress response protein SCP2</fullName>
    </submittedName>
</protein>
<reference evidence="2 3" key="1">
    <citation type="journal article" date="2015" name="Infect. Genet. Evol.">
        <title>Genomic sequences of six botulinum neurotoxin-producing strains representing three clostridial species illustrate the mobility and diversity of botulinum neurotoxin genes.</title>
        <authorList>
            <person name="Smith T.J."/>
            <person name="Hill K.K."/>
            <person name="Xie G."/>
            <person name="Foley B.T."/>
            <person name="Williamson C.H."/>
            <person name="Foster J.T."/>
            <person name="Johnson S.L."/>
            <person name="Chertkov O."/>
            <person name="Teshima H."/>
            <person name="Gibbons H.S."/>
            <person name="Johnsky L.A."/>
            <person name="Karavis M.A."/>
            <person name="Smith L.A."/>
        </authorList>
    </citation>
    <scope>NUCLEOTIDE SEQUENCE [LARGE SCALE GENOMIC DNA]</scope>
    <source>
        <strain evidence="2 3">CDC 2741</strain>
    </source>
</reference>
<accession>A0A0C1UGU5</accession>
<evidence type="ECO:0000313" key="2">
    <source>
        <dbReference type="EMBL" id="KIE46630.1"/>
    </source>
</evidence>
<dbReference type="CDD" id="cd06974">
    <property type="entry name" value="TerD_like"/>
    <property type="match status" value="1"/>
</dbReference>
<dbReference type="Proteomes" id="UP000031366">
    <property type="component" value="Unassembled WGS sequence"/>
</dbReference>
<keyword evidence="3" id="KW-1185">Reference proteome</keyword>
<evidence type="ECO:0000259" key="1">
    <source>
        <dbReference type="Pfam" id="PF02342"/>
    </source>
</evidence>
<dbReference type="OrthoDB" id="4123258at2"/>
<dbReference type="PANTHER" id="PTHR32097">
    <property type="entry name" value="CAMP-BINDING PROTEIN 1-RELATED"/>
    <property type="match status" value="1"/>
</dbReference>
<evidence type="ECO:0000313" key="3">
    <source>
        <dbReference type="Proteomes" id="UP000031366"/>
    </source>
</evidence>
<dbReference type="InterPro" id="IPR003325">
    <property type="entry name" value="TerD"/>
</dbReference>
<name>A0A0C1UGU5_9CLOT</name>
<dbReference type="AlphaFoldDB" id="A0A0C1UGU5"/>
<gene>
    <name evidence="2" type="primary">yceC</name>
    <name evidence="2" type="ORF">U732_3253</name>
</gene>
<comment type="caution">
    <text evidence="2">The sequence shown here is derived from an EMBL/GenBank/DDBJ whole genome shotgun (WGS) entry which is preliminary data.</text>
</comment>
<feature type="domain" description="TerD" evidence="1">
    <location>
        <begin position="1"/>
        <end position="199"/>
    </location>
</feature>
<dbReference type="Gene3D" id="2.60.60.30">
    <property type="entry name" value="sav2460 like domains"/>
    <property type="match status" value="1"/>
</dbReference>
<dbReference type="PANTHER" id="PTHR32097:SF15">
    <property type="entry name" value="STRESS RESPONSE PROTEIN SCP2"/>
    <property type="match status" value="1"/>
</dbReference>
<dbReference type="RefSeq" id="WP_039632895.1">
    <property type="nucleotide sequence ID" value="NZ_AYSO01000016.1"/>
</dbReference>